<feature type="domain" description="RNase III" evidence="9">
    <location>
        <begin position="76"/>
        <end position="218"/>
    </location>
</feature>
<organism evidence="10 11">
    <name type="scientific">Eleutherodactylus coqui</name>
    <name type="common">Puerto Rican coqui</name>
    <dbReference type="NCBI Taxonomy" id="57060"/>
    <lineage>
        <taxon>Eukaryota</taxon>
        <taxon>Metazoa</taxon>
        <taxon>Chordata</taxon>
        <taxon>Craniata</taxon>
        <taxon>Vertebrata</taxon>
        <taxon>Euteleostomi</taxon>
        <taxon>Amphibia</taxon>
        <taxon>Batrachia</taxon>
        <taxon>Anura</taxon>
        <taxon>Neobatrachia</taxon>
        <taxon>Hyloidea</taxon>
        <taxon>Eleutherodactylidae</taxon>
        <taxon>Eleutherodactylinae</taxon>
        <taxon>Eleutherodactylus</taxon>
        <taxon>Eleutherodactylus</taxon>
    </lineage>
</organism>
<keyword evidence="5" id="KW-0496">Mitochondrion</keyword>
<proteinExistence type="inferred from homology"/>
<keyword evidence="11" id="KW-1185">Reference proteome</keyword>
<evidence type="ECO:0000313" key="10">
    <source>
        <dbReference type="EMBL" id="KAG9494450.1"/>
    </source>
</evidence>
<dbReference type="FunFam" id="1.10.1520.10:FF:000010">
    <property type="entry name" value="39S ribosomal protein L44, mitochondrial"/>
    <property type="match status" value="1"/>
</dbReference>
<keyword evidence="2" id="KW-0694">RNA-binding</keyword>
<keyword evidence="6" id="KW-0687">Ribonucleoprotein</keyword>
<dbReference type="InterPro" id="IPR036389">
    <property type="entry name" value="RNase_III_sf"/>
</dbReference>
<dbReference type="GO" id="GO:0004525">
    <property type="term" value="F:ribonuclease III activity"/>
    <property type="evidence" value="ECO:0007669"/>
    <property type="project" value="InterPro"/>
</dbReference>
<evidence type="ECO:0000256" key="8">
    <source>
        <dbReference type="ARBA" id="ARBA00035187"/>
    </source>
</evidence>
<dbReference type="InterPro" id="IPR000999">
    <property type="entry name" value="RNase_III_dom"/>
</dbReference>
<name>A0A8J6KJR6_ELECQ</name>
<dbReference type="GO" id="GO:0070877">
    <property type="term" value="C:microprocessor complex"/>
    <property type="evidence" value="ECO:0007669"/>
    <property type="project" value="TreeGrafter"/>
</dbReference>
<dbReference type="PANTHER" id="PTHR11207:SF5">
    <property type="entry name" value="LARGE RIBOSOMAL SUBUNIT PROTEIN ML44"/>
    <property type="match status" value="1"/>
</dbReference>
<evidence type="ECO:0000259" key="9">
    <source>
        <dbReference type="SMART" id="SM00535"/>
    </source>
</evidence>
<dbReference type="EMBL" id="WNTK01000001">
    <property type="protein sequence ID" value="KAG9494450.1"/>
    <property type="molecule type" value="Genomic_DNA"/>
</dbReference>
<evidence type="ECO:0000256" key="5">
    <source>
        <dbReference type="ARBA" id="ARBA00023128"/>
    </source>
</evidence>
<evidence type="ECO:0000256" key="6">
    <source>
        <dbReference type="ARBA" id="ARBA00023274"/>
    </source>
</evidence>
<evidence type="ECO:0000256" key="3">
    <source>
        <dbReference type="ARBA" id="ARBA00022946"/>
    </source>
</evidence>
<protein>
    <recommendedName>
        <fullName evidence="8">Large ribosomal subunit protein mL44</fullName>
    </recommendedName>
</protein>
<dbReference type="Pfam" id="PF22892">
    <property type="entry name" value="DSRM_MRPL44"/>
    <property type="match status" value="1"/>
</dbReference>
<keyword evidence="4" id="KW-0689">Ribosomal protein</keyword>
<keyword evidence="3" id="KW-0809">Transit peptide</keyword>
<dbReference type="Pfam" id="PF22935">
    <property type="entry name" value="RM44_endonuclase"/>
    <property type="match status" value="1"/>
</dbReference>
<dbReference type="GO" id="GO:0003723">
    <property type="term" value="F:RNA binding"/>
    <property type="evidence" value="ECO:0007669"/>
    <property type="project" value="UniProtKB-KW"/>
</dbReference>
<sequence length="266" mass="29996">MSLLLLGLRSAAGPGLRCPPVRGKKRWLWPHLKAQARKAKMEGPPKPVPRLRQPNFDYHAEIVAFSKRLNETFSIQLLKTAFVNHSYLEREESRRQELGLDSETAALNLEDNQKLADKGSEFTVSYLTSTLQQGFPNLPAAGMRALLDYLTSQQVLCHVAQNLSIEDLTLSLEFPMSLDTVQKTFLAIIGALLESSGPERTGRFLQDFLIPQMIGKDLFDFWSVTDPMSLLVEQLSQRKIPLPEPRITRQSGVGTVLPLYFVGLYW</sequence>
<evidence type="ECO:0000256" key="2">
    <source>
        <dbReference type="ARBA" id="ARBA00022884"/>
    </source>
</evidence>
<dbReference type="Gene3D" id="1.10.1520.10">
    <property type="entry name" value="Ribonuclease III domain"/>
    <property type="match status" value="1"/>
</dbReference>
<accession>A0A8J6KJR6</accession>
<dbReference type="SUPFAM" id="SSF69065">
    <property type="entry name" value="RNase III domain-like"/>
    <property type="match status" value="1"/>
</dbReference>
<evidence type="ECO:0000313" key="11">
    <source>
        <dbReference type="Proteomes" id="UP000770717"/>
    </source>
</evidence>
<reference evidence="10" key="1">
    <citation type="thesis" date="2020" institute="ProQuest LLC" country="789 East Eisenhower Parkway, Ann Arbor, MI, USA">
        <title>Comparative Genomics and Chromosome Evolution.</title>
        <authorList>
            <person name="Mudd A.B."/>
        </authorList>
    </citation>
    <scope>NUCLEOTIDE SEQUENCE</scope>
    <source>
        <strain evidence="10">HN-11 Male</strain>
        <tissue evidence="10">Kidney and liver</tissue>
    </source>
</reference>
<dbReference type="GO" id="GO:0005762">
    <property type="term" value="C:mitochondrial large ribosomal subunit"/>
    <property type="evidence" value="ECO:0007669"/>
    <property type="project" value="TreeGrafter"/>
</dbReference>
<comment type="caution">
    <text evidence="10">The sequence shown here is derived from an EMBL/GenBank/DDBJ whole genome shotgun (WGS) entry which is preliminary data.</text>
</comment>
<dbReference type="OrthoDB" id="444135at2759"/>
<dbReference type="GO" id="GO:0006396">
    <property type="term" value="P:RNA processing"/>
    <property type="evidence" value="ECO:0007669"/>
    <property type="project" value="InterPro"/>
</dbReference>
<dbReference type="InterPro" id="IPR044444">
    <property type="entry name" value="Ribosomal_mL44_DSRM_metazoa"/>
</dbReference>
<dbReference type="GO" id="GO:0070125">
    <property type="term" value="P:mitochondrial translational elongation"/>
    <property type="evidence" value="ECO:0007669"/>
    <property type="project" value="TreeGrafter"/>
</dbReference>
<dbReference type="PANTHER" id="PTHR11207">
    <property type="entry name" value="RIBONUCLEASE III"/>
    <property type="match status" value="1"/>
</dbReference>
<dbReference type="AlphaFoldDB" id="A0A8J6KJR6"/>
<comment type="similarity">
    <text evidence="7">Belongs to the ribonuclease III family. Mitochondrion-specific ribosomal protein mL44 subfamily.</text>
</comment>
<gene>
    <name evidence="10" type="ORF">GDO78_002007</name>
</gene>
<comment type="subcellular location">
    <subcellularLocation>
        <location evidence="1">Mitochondrion</location>
    </subcellularLocation>
</comment>
<dbReference type="InterPro" id="IPR055189">
    <property type="entry name" value="RM44_endonuclase"/>
</dbReference>
<evidence type="ECO:0000256" key="1">
    <source>
        <dbReference type="ARBA" id="ARBA00004173"/>
    </source>
</evidence>
<dbReference type="Proteomes" id="UP000770717">
    <property type="component" value="Unassembled WGS sequence"/>
</dbReference>
<evidence type="ECO:0000256" key="4">
    <source>
        <dbReference type="ARBA" id="ARBA00022980"/>
    </source>
</evidence>
<dbReference type="SMART" id="SM00535">
    <property type="entry name" value="RIBOc"/>
    <property type="match status" value="1"/>
</dbReference>
<evidence type="ECO:0000256" key="7">
    <source>
        <dbReference type="ARBA" id="ARBA00024034"/>
    </source>
</evidence>